<feature type="domain" description="Secretion system C-terminal sorting" evidence="2">
    <location>
        <begin position="520"/>
        <end position="594"/>
    </location>
</feature>
<dbReference type="RefSeq" id="WP_114436746.1">
    <property type="nucleotide sequence ID" value="NZ_QPIZ01000007.1"/>
</dbReference>
<protein>
    <recommendedName>
        <fullName evidence="1">Probable pectate lyase C</fullName>
    </recommendedName>
</protein>
<keyword evidence="4" id="KW-1185">Reference proteome</keyword>
<organism evidence="3 4">
    <name type="scientific">Marinilabilia salmonicolor</name>
    <dbReference type="NCBI Taxonomy" id="989"/>
    <lineage>
        <taxon>Bacteria</taxon>
        <taxon>Pseudomonadati</taxon>
        <taxon>Bacteroidota</taxon>
        <taxon>Bacteroidia</taxon>
        <taxon>Marinilabiliales</taxon>
        <taxon>Marinilabiliaceae</taxon>
        <taxon>Marinilabilia</taxon>
    </lineage>
</organism>
<evidence type="ECO:0000313" key="4">
    <source>
        <dbReference type="Proteomes" id="UP000252733"/>
    </source>
</evidence>
<comment type="caution">
    <text evidence="3">The sequence shown here is derived from an EMBL/GenBank/DDBJ whole genome shotgun (WGS) entry which is preliminary data.</text>
</comment>
<reference evidence="3 4" key="1">
    <citation type="submission" date="2018-07" db="EMBL/GenBank/DDBJ databases">
        <title>Freshwater and sediment microbial communities from various areas in North America, analyzing microbe dynamics in response to fracking.</title>
        <authorList>
            <person name="Lamendella R."/>
        </authorList>
    </citation>
    <scope>NUCLEOTIDE SEQUENCE [LARGE SCALE GENOMIC DNA]</scope>
    <source>
        <strain evidence="3 4">160A</strain>
    </source>
</reference>
<dbReference type="InterPro" id="IPR011050">
    <property type="entry name" value="Pectin_lyase_fold/virulence"/>
</dbReference>
<dbReference type="EMBL" id="QPIZ01000007">
    <property type="protein sequence ID" value="RCW36726.1"/>
    <property type="molecule type" value="Genomic_DNA"/>
</dbReference>
<dbReference type="InterPro" id="IPR026444">
    <property type="entry name" value="Secre_tail"/>
</dbReference>
<evidence type="ECO:0000313" key="3">
    <source>
        <dbReference type="EMBL" id="RCW36726.1"/>
    </source>
</evidence>
<sequence>MVFTLKKIVSGFFFLVFVFHLSQAKVIHVAVDGKKEASGSIHSPMSLAQAFSSVNRSGDTIMLHGGDYYGNFTCWASGEKGRPLVIMPYNNEVVRIIGEGGNDMTLSLNGGYCVVRDLIITQTPRKRVSSGNHSWPEDVVSESGVTIVGRGVRFINNIIHDVYGNGLLSSGSNGFDAEISGNIIFNTGWIGSENGHGHGMYLQSNDGSKQANNNVVFNTYGHGFQFYTTGGQRLEGMSISNNIVFNAGVPASRNNTGGMRNFMLGGNASIKNLTVRENYTFLPENSPGTGMQVGYNTVNESCIVEDNYVARGNKVFVMYRFNSGSFRNNTIIGNDEELLTSLYFPEGVDHSDYYKWDENSYYAHQEKFFDANNNRMLSFEEWQNQLGFDRKGSFKHLSSLKNYMKVIPNRDETGRAHLVVYNWERKDSVLFDLNLVLNKGDAFQVFDVENIFEPVAAGNYNGKGITLPMNLEKVIQPSGEGSYSVSHTGAEFGAFLVISGKRRTKTREAHYENLSIVKAYPNPTKDFVIVEYLLPKAGMVKARVFDLNGKLMLSREEKVNFGQNKFLINLSELQLNTYVLSLDDGVSSDSCKVILER</sequence>
<dbReference type="InterPro" id="IPR018247">
    <property type="entry name" value="EF_Hand_1_Ca_BS"/>
</dbReference>
<dbReference type="InterPro" id="IPR012334">
    <property type="entry name" value="Pectin_lyas_fold"/>
</dbReference>
<name>A0A368V6I0_9BACT</name>
<evidence type="ECO:0000259" key="2">
    <source>
        <dbReference type="Pfam" id="PF18962"/>
    </source>
</evidence>
<gene>
    <name evidence="3" type="ORF">DFO77_10716</name>
</gene>
<accession>A0A368V6I0</accession>
<dbReference type="Proteomes" id="UP000252733">
    <property type="component" value="Unassembled WGS sequence"/>
</dbReference>
<dbReference type="PROSITE" id="PS00018">
    <property type="entry name" value="EF_HAND_1"/>
    <property type="match status" value="1"/>
</dbReference>
<dbReference type="SUPFAM" id="SSF51126">
    <property type="entry name" value="Pectin lyase-like"/>
    <property type="match status" value="1"/>
</dbReference>
<proteinExistence type="predicted"/>
<dbReference type="AlphaFoldDB" id="A0A368V6I0"/>
<dbReference type="Gene3D" id="2.160.20.10">
    <property type="entry name" value="Single-stranded right-handed beta-helix, Pectin lyase-like"/>
    <property type="match status" value="1"/>
</dbReference>
<dbReference type="Pfam" id="PF18962">
    <property type="entry name" value="Por_Secre_tail"/>
    <property type="match status" value="1"/>
</dbReference>
<dbReference type="NCBIfam" id="TIGR04183">
    <property type="entry name" value="Por_Secre_tail"/>
    <property type="match status" value="1"/>
</dbReference>
<evidence type="ECO:0000256" key="1">
    <source>
        <dbReference type="ARBA" id="ARBA00016512"/>
    </source>
</evidence>